<dbReference type="SUPFAM" id="SSF81321">
    <property type="entry name" value="Family A G protein-coupled receptor-like"/>
    <property type="match status" value="1"/>
</dbReference>
<feature type="transmembrane region" description="Helical" evidence="1">
    <location>
        <begin position="233"/>
        <end position="250"/>
    </location>
</feature>
<keyword evidence="1" id="KW-0472">Membrane</keyword>
<reference evidence="3" key="1">
    <citation type="submission" date="2025-08" db="UniProtKB">
        <authorList>
            <consortium name="RefSeq"/>
        </authorList>
    </citation>
    <scope>IDENTIFICATION</scope>
    <source>
        <tissue evidence="3">Gonads</tissue>
    </source>
</reference>
<feature type="transmembrane region" description="Helical" evidence="1">
    <location>
        <begin position="82"/>
        <end position="106"/>
    </location>
</feature>
<organism evidence="2 3">
    <name type="scientific">Sitophilus oryzae</name>
    <name type="common">Rice weevil</name>
    <name type="synonym">Curculio oryzae</name>
    <dbReference type="NCBI Taxonomy" id="7048"/>
    <lineage>
        <taxon>Eukaryota</taxon>
        <taxon>Metazoa</taxon>
        <taxon>Ecdysozoa</taxon>
        <taxon>Arthropoda</taxon>
        <taxon>Hexapoda</taxon>
        <taxon>Insecta</taxon>
        <taxon>Pterygota</taxon>
        <taxon>Neoptera</taxon>
        <taxon>Endopterygota</taxon>
        <taxon>Coleoptera</taxon>
        <taxon>Polyphaga</taxon>
        <taxon>Cucujiformia</taxon>
        <taxon>Curculionidae</taxon>
        <taxon>Dryophthorinae</taxon>
        <taxon>Sitophilus</taxon>
    </lineage>
</organism>
<dbReference type="Proteomes" id="UP000504635">
    <property type="component" value="Unplaced"/>
</dbReference>
<keyword evidence="2" id="KW-1185">Reference proteome</keyword>
<keyword evidence="1" id="KW-1133">Transmembrane helix</keyword>
<dbReference type="KEGG" id="soy:115886648"/>
<dbReference type="RefSeq" id="XP_030761754.1">
    <property type="nucleotide sequence ID" value="XM_030905894.1"/>
</dbReference>
<dbReference type="InParanoid" id="A0A6J2YF44"/>
<name>A0A6J2YF44_SITOR</name>
<feature type="transmembrane region" description="Helical" evidence="1">
    <location>
        <begin position="46"/>
        <end position="70"/>
    </location>
</feature>
<sequence length="338" mass="39978">MDHNITTHHHDMTRVPDFDTTDFGLENSTPYPLYADEYATIFNPLYIIHIMWLLVSIIVISLDIYLIVVIKKFKTLENARSYKYLLVYAISHLCYMLLSDCISMFLRMISQGLSTTGTCLVSSIDYACIEMVSYSLTFMAIDWYAFHYYKWFHDKYLKVFNHGILIAFLILLLKTFVVFITCFVNESHIEEMEEGFYFLDYFRLISFFVCFITIMAIFLIWKRKNTSNIAKKYDYSIVVPWTYFLMSLPLNLYEVVHLFVEYEHYNGHYITFLMSLAILSYFGVIVVVFLLGKHDKHFKMAYLKCCKRRYKNNNFQDEVSDDGSEENGVTYNGHIVSL</sequence>
<evidence type="ECO:0000256" key="1">
    <source>
        <dbReference type="SAM" id="Phobius"/>
    </source>
</evidence>
<feature type="transmembrane region" description="Helical" evidence="1">
    <location>
        <begin position="126"/>
        <end position="147"/>
    </location>
</feature>
<feature type="transmembrane region" description="Helical" evidence="1">
    <location>
        <begin position="270"/>
        <end position="291"/>
    </location>
</feature>
<evidence type="ECO:0000313" key="3">
    <source>
        <dbReference type="RefSeq" id="XP_030761754.1"/>
    </source>
</evidence>
<gene>
    <name evidence="3" type="primary">LOC115886648</name>
</gene>
<evidence type="ECO:0000313" key="2">
    <source>
        <dbReference type="Proteomes" id="UP000504635"/>
    </source>
</evidence>
<accession>A0A6J2YF44</accession>
<dbReference type="OrthoDB" id="6784480at2759"/>
<feature type="transmembrane region" description="Helical" evidence="1">
    <location>
        <begin position="159"/>
        <end position="181"/>
    </location>
</feature>
<dbReference type="AlphaFoldDB" id="A0A6J2YF44"/>
<protein>
    <submittedName>
        <fullName evidence="3">Uncharacterized protein LOC115886648</fullName>
    </submittedName>
</protein>
<dbReference type="GeneID" id="115886648"/>
<dbReference type="Gene3D" id="1.20.1070.10">
    <property type="entry name" value="Rhodopsin 7-helix transmembrane proteins"/>
    <property type="match status" value="1"/>
</dbReference>
<feature type="transmembrane region" description="Helical" evidence="1">
    <location>
        <begin position="201"/>
        <end position="221"/>
    </location>
</feature>
<proteinExistence type="predicted"/>
<keyword evidence="1" id="KW-0812">Transmembrane</keyword>